<dbReference type="Gene3D" id="1.20.120.20">
    <property type="entry name" value="Apolipoprotein"/>
    <property type="match status" value="1"/>
</dbReference>
<feature type="chain" id="PRO_5038209862" evidence="1">
    <location>
        <begin position="22"/>
        <end position="176"/>
    </location>
</feature>
<organism evidence="3 7">
    <name type="scientific">Clostridium botulinum</name>
    <dbReference type="NCBI Taxonomy" id="1491"/>
    <lineage>
        <taxon>Bacteria</taxon>
        <taxon>Bacillati</taxon>
        <taxon>Bacillota</taxon>
        <taxon>Clostridia</taxon>
        <taxon>Eubacteriales</taxon>
        <taxon>Clostridiaceae</taxon>
        <taxon>Clostridium</taxon>
    </lineage>
</organism>
<dbReference type="EMBL" id="SGKU01000040">
    <property type="protein sequence ID" value="NFA43488.1"/>
    <property type="molecule type" value="Genomic_DNA"/>
</dbReference>
<evidence type="ECO:0000313" key="2">
    <source>
        <dbReference type="EMBL" id="NFA43488.1"/>
    </source>
</evidence>
<dbReference type="Proteomes" id="UP000472355">
    <property type="component" value="Unassembled WGS sequence"/>
</dbReference>
<sequence length="176" mass="19767">MKRKSILALLMATLISCSMFIGCGSNTSNEAKTDMKQAGENVKEDVKDLGNNVKDATKDVGETIKYTAINFKDDVVNAGHELKDAVDGSKKDYFKGTETDYMVENDYVRVYEYDDSNKLNEDIKRISTDGMTVEGANVDYTAKPYYYKKGNTLIVYEGNNPTYVNQFKETLGEPIR</sequence>
<dbReference type="PROSITE" id="PS51257">
    <property type="entry name" value="PROKAR_LIPOPROTEIN"/>
    <property type="match status" value="1"/>
</dbReference>
<dbReference type="OrthoDB" id="1912736at2"/>
<dbReference type="EMBL" id="SWOV01000050">
    <property type="protein sequence ID" value="NFF89092.1"/>
    <property type="molecule type" value="Genomic_DNA"/>
</dbReference>
<keyword evidence="1" id="KW-0732">Signal</keyword>
<dbReference type="AlphaFoldDB" id="A0A0L9YAY5"/>
<evidence type="ECO:0000313" key="6">
    <source>
        <dbReference type="Proteomes" id="UP000473681"/>
    </source>
</evidence>
<proteinExistence type="predicted"/>
<evidence type="ECO:0000256" key="1">
    <source>
        <dbReference type="SAM" id="SignalP"/>
    </source>
</evidence>
<dbReference type="EMBL" id="SWVK01000020">
    <property type="protein sequence ID" value="NFN36192.1"/>
    <property type="molecule type" value="Genomic_DNA"/>
</dbReference>
<gene>
    <name evidence="2" type="ORF">EXM65_13105</name>
    <name evidence="3" type="ORF">FC774_14655</name>
    <name evidence="4" type="ORF">FDB51_13930</name>
</gene>
<feature type="signal peptide" evidence="1">
    <location>
        <begin position="1"/>
        <end position="21"/>
    </location>
</feature>
<name>A0A0L9YAY5_CLOBO</name>
<evidence type="ECO:0000313" key="5">
    <source>
        <dbReference type="Proteomes" id="UP000472355"/>
    </source>
</evidence>
<dbReference type="Proteomes" id="UP000476820">
    <property type="component" value="Unassembled WGS sequence"/>
</dbReference>
<reference evidence="2 5" key="1">
    <citation type="submission" date="2019-02" db="EMBL/GenBank/DDBJ databases">
        <title>Genome sequencing of Clostridium botulinum clinical isolates.</title>
        <authorList>
            <person name="Brunt J."/>
            <person name="Van Vliet A.H.M."/>
            <person name="Stringer S.C."/>
            <person name="Grant K.A."/>
            <person name="Carter A.C."/>
            <person name="Peck M.W."/>
        </authorList>
    </citation>
    <scope>NUCLEOTIDE SEQUENCE [LARGE SCALE GENOMIC DNA]</scope>
    <source>
        <strain evidence="2 5">H113700579</strain>
    </source>
</reference>
<evidence type="ECO:0000313" key="7">
    <source>
        <dbReference type="Proteomes" id="UP000476820"/>
    </source>
</evidence>
<evidence type="ECO:0000313" key="3">
    <source>
        <dbReference type="EMBL" id="NFF89092.1"/>
    </source>
</evidence>
<dbReference type="Proteomes" id="UP000473681">
    <property type="component" value="Unassembled WGS sequence"/>
</dbReference>
<protein>
    <submittedName>
        <fullName evidence="3">YtxH domain-containing protein</fullName>
    </submittedName>
</protein>
<dbReference type="RefSeq" id="WP_012450810.1">
    <property type="nucleotide sequence ID" value="NZ_CP010520.1"/>
</dbReference>
<evidence type="ECO:0000313" key="4">
    <source>
        <dbReference type="EMBL" id="NFN36192.1"/>
    </source>
</evidence>
<accession>A0A0L9YAY5</accession>
<comment type="caution">
    <text evidence="3">The sequence shown here is derived from an EMBL/GenBank/DDBJ whole genome shotgun (WGS) entry which is preliminary data.</text>
</comment>
<reference evidence="6 7" key="2">
    <citation type="submission" date="2019-04" db="EMBL/GenBank/DDBJ databases">
        <title>Genome sequencing of Clostridium botulinum Groups I-IV and Clostridium butyricum.</title>
        <authorList>
            <person name="Brunt J."/>
            <person name="Van Vliet A.H.M."/>
            <person name="Stringer S.C."/>
            <person name="Carter A.T."/>
            <person name="Peck M.W."/>
        </authorList>
    </citation>
    <scope>NUCLEOTIDE SEQUENCE [LARGE SCALE GENOMIC DNA]</scope>
    <source>
        <strain evidence="3 7">1605</strain>
        <strain evidence="4 6">CB-K-33E</strain>
    </source>
</reference>